<dbReference type="SUPFAM" id="SSF54523">
    <property type="entry name" value="Pili subunits"/>
    <property type="match status" value="1"/>
</dbReference>
<dbReference type="Proteomes" id="UP000189137">
    <property type="component" value="Unassembled WGS sequence"/>
</dbReference>
<dbReference type="Gene3D" id="3.30.700.10">
    <property type="entry name" value="Glycoprotein, Type 4 Pilin"/>
    <property type="match status" value="1"/>
</dbReference>
<evidence type="ECO:0000313" key="7">
    <source>
        <dbReference type="EMBL" id="SJS59378.1"/>
    </source>
</evidence>
<reference evidence="5" key="4">
    <citation type="submission" date="2021-06" db="EMBL/GenBank/DDBJ databases">
        <authorList>
            <consortium name="NCBI Pathogen Detection Project"/>
        </authorList>
    </citation>
    <scope>NUCLEOTIDE SEQUENCE</scope>
    <source>
        <strain evidence="6">Clostridioides</strain>
        <strain evidence="5">HN1000</strain>
    </source>
</reference>
<evidence type="ECO:0000313" key="10">
    <source>
        <dbReference type="Proteomes" id="UP000189137"/>
    </source>
</evidence>
<dbReference type="NCBIfam" id="TIGR02532">
    <property type="entry name" value="IV_pilin_GFxxxE"/>
    <property type="match status" value="1"/>
</dbReference>
<gene>
    <name evidence="4" type="ORF">BN1095_640067</name>
    <name evidence="3" type="ORF">BN1096_740124</name>
    <name evidence="2" type="ORF">BN1097_360065</name>
    <name evidence="5" type="ORF">KRM00_001430</name>
    <name evidence="6" type="ORF">KRQ00_002641</name>
    <name evidence="9" type="ORF">SAMEA1402366_01242</name>
    <name evidence="8" type="ORF">SAMEA1402399_02977</name>
    <name evidence="7" type="ORF">SAMEA3375112_02453</name>
</gene>
<evidence type="ECO:0000313" key="11">
    <source>
        <dbReference type="Proteomes" id="UP000372533"/>
    </source>
</evidence>
<feature type="transmembrane region" description="Helical" evidence="1">
    <location>
        <begin position="12"/>
        <end position="33"/>
    </location>
</feature>
<reference evidence="5" key="3">
    <citation type="journal article" date="2018" name="Genome Biol.">
        <title>SKESA: strategic k-mer extension for scrupulous assemblies.</title>
        <authorList>
            <person name="Souvorov A."/>
            <person name="Agarwala R."/>
            <person name="Lipman D.J."/>
        </authorList>
    </citation>
    <scope>NUCLEOTIDE SEQUENCE</scope>
    <source>
        <strain evidence="6">Clostridioides</strain>
        <strain evidence="5">HN1000</strain>
    </source>
</reference>
<dbReference type="EMBL" id="DAEQIJ010000013">
    <property type="protein sequence ID" value="HBH2620860.1"/>
    <property type="molecule type" value="Genomic_DNA"/>
</dbReference>
<accession>A0A031WCN7</accession>
<reference evidence="7 10" key="2">
    <citation type="submission" date="2017-02" db="EMBL/GenBank/DDBJ databases">
        <authorList>
            <consortium name="Pathogen Informatics"/>
        </authorList>
    </citation>
    <scope>NUCLEOTIDE SEQUENCE [LARGE SCALE GENOMIC DNA]</scope>
    <source>
        <strain evidence="12">clo34</strain>
        <strain evidence="8">Clo34</strain>
        <strain evidence="11">tl291</strain>
        <strain evidence="9">Tl291</strain>
        <strain evidence="7 10">VRECD0157</strain>
    </source>
</reference>
<dbReference type="Proteomes" id="UP000879542">
    <property type="component" value="Unassembled WGS sequence"/>
</dbReference>
<evidence type="ECO:0000313" key="8">
    <source>
        <dbReference type="EMBL" id="VFD34209.1"/>
    </source>
</evidence>
<dbReference type="Proteomes" id="UP000411588">
    <property type="component" value="Unassembled WGS sequence"/>
</dbReference>
<dbReference type="EMBL" id="LK932372">
    <property type="protein sequence ID" value="CDS85101.1"/>
    <property type="molecule type" value="Genomic_DNA"/>
</dbReference>
<organism evidence="4">
    <name type="scientific">Clostridioides difficile</name>
    <name type="common">Peptoclostridium difficile</name>
    <dbReference type="NCBI Taxonomy" id="1496"/>
    <lineage>
        <taxon>Bacteria</taxon>
        <taxon>Bacillati</taxon>
        <taxon>Bacillota</taxon>
        <taxon>Clostridia</taxon>
        <taxon>Peptostreptococcales</taxon>
        <taxon>Peptostreptococcaceae</taxon>
        <taxon>Clostridioides</taxon>
    </lineage>
</organism>
<reference evidence="4" key="1">
    <citation type="submission" date="2014-07" db="EMBL/GenBank/DDBJ databases">
        <authorList>
            <person name="Monot Marc"/>
        </authorList>
    </citation>
    <scope>NUCLEOTIDE SEQUENCE</scope>
    <source>
        <strain evidence="4">7032989</strain>
        <strain evidence="2">7032994</strain>
    </source>
</reference>
<dbReference type="RefSeq" id="WP_009891768.1">
    <property type="nucleotide sequence ID" value="NZ_AP025558.1"/>
</dbReference>
<evidence type="ECO:0000313" key="4">
    <source>
        <dbReference type="EMBL" id="CDT69169.1"/>
    </source>
</evidence>
<dbReference type="EMBL" id="DAEPXK010000011">
    <property type="protein sequence ID" value="HBH1541953.1"/>
    <property type="molecule type" value="Genomic_DNA"/>
</dbReference>
<sequence>MINLINKKRKGFTLVEMIVVVTILGVISSIALVKYSKVQESAKLNADYTNAANIVTAASMAINDDEKTIDSLSVETLKEKGYLNTVPVPQSTSGKFELVINDSGTDISVNINSKQFYPK</sequence>
<dbReference type="EMBL" id="FUPS01000008">
    <property type="protein sequence ID" value="SJS59378.1"/>
    <property type="molecule type" value="Genomic_DNA"/>
</dbReference>
<dbReference type="GeneID" id="66355788"/>
<dbReference type="InterPro" id="IPR012902">
    <property type="entry name" value="N_methyl_site"/>
</dbReference>
<dbReference type="Proteomes" id="UP000878956">
    <property type="component" value="Unassembled WGS sequence"/>
</dbReference>
<evidence type="ECO:0000313" key="3">
    <source>
        <dbReference type="EMBL" id="CDS89479.1"/>
    </source>
</evidence>
<name>A0A031WCN7_CLODI</name>
<evidence type="ECO:0000313" key="6">
    <source>
        <dbReference type="EMBL" id="HBH2620860.1"/>
    </source>
</evidence>
<dbReference type="EMBL" id="LK932529">
    <property type="protein sequence ID" value="CDS89479.1"/>
    <property type="molecule type" value="Genomic_DNA"/>
</dbReference>
<dbReference type="Proteomes" id="UP000372533">
    <property type="component" value="Unassembled WGS sequence"/>
</dbReference>
<dbReference type="PATRIC" id="fig|1496.1373.peg.1559"/>
<dbReference type="InterPro" id="IPR045584">
    <property type="entry name" value="Pilin-like"/>
</dbReference>
<proteinExistence type="predicted"/>
<keyword evidence="1" id="KW-1133">Transmembrane helix</keyword>
<evidence type="ECO:0000256" key="1">
    <source>
        <dbReference type="SAM" id="Phobius"/>
    </source>
</evidence>
<evidence type="ECO:0000313" key="9">
    <source>
        <dbReference type="EMBL" id="VHY01245.1"/>
    </source>
</evidence>
<dbReference type="OMA" id="ARWITDH"/>
<keyword evidence="1" id="KW-0812">Transmembrane</keyword>
<keyword evidence="1" id="KW-0472">Membrane</keyword>
<dbReference type="EMBL" id="LK933338">
    <property type="protein sequence ID" value="CDT69169.1"/>
    <property type="molecule type" value="Genomic_DNA"/>
</dbReference>
<dbReference type="AlphaFoldDB" id="A0A031WCN7"/>
<evidence type="ECO:0000313" key="5">
    <source>
        <dbReference type="EMBL" id="HBH1541953.1"/>
    </source>
</evidence>
<dbReference type="KEGG" id="pdf:CD630DERM_32940"/>
<evidence type="ECO:0000313" key="2">
    <source>
        <dbReference type="EMBL" id="CDS85101.1"/>
    </source>
</evidence>
<protein>
    <submittedName>
        <fullName evidence="2 4">Putative type IV pilin</fullName>
    </submittedName>
    <submittedName>
        <fullName evidence="7">Tfp pilus assembly protein PilE</fullName>
    </submittedName>
    <submittedName>
        <fullName evidence="5">Type II secretion system protein</fullName>
    </submittedName>
    <submittedName>
        <fullName evidence="8">Type IV pilin PilA</fullName>
    </submittedName>
</protein>
<dbReference type="EMBL" id="CAADAN010000012">
    <property type="protein sequence ID" value="VFD34209.1"/>
    <property type="molecule type" value="Genomic_DNA"/>
</dbReference>
<dbReference type="PROSITE" id="PS00409">
    <property type="entry name" value="PROKAR_NTER_METHYL"/>
    <property type="match status" value="1"/>
</dbReference>
<evidence type="ECO:0000313" key="12">
    <source>
        <dbReference type="Proteomes" id="UP000411588"/>
    </source>
</evidence>
<dbReference type="EMBL" id="CAAJVP010000004">
    <property type="protein sequence ID" value="VHY01245.1"/>
    <property type="molecule type" value="Genomic_DNA"/>
</dbReference>
<dbReference type="Pfam" id="PF07963">
    <property type="entry name" value="N_methyl"/>
    <property type="match status" value="1"/>
</dbReference>